<name>A0A098YR83_9BACT</name>
<feature type="signal peptide" evidence="1">
    <location>
        <begin position="1"/>
        <end position="21"/>
    </location>
</feature>
<evidence type="ECO:0000313" key="2">
    <source>
        <dbReference type="EMBL" id="KGI22220.1"/>
    </source>
</evidence>
<evidence type="ECO:0000313" key="3">
    <source>
        <dbReference type="Proteomes" id="UP000029723"/>
    </source>
</evidence>
<proteinExistence type="predicted"/>
<accession>A0A098YR83</accession>
<evidence type="ECO:0000256" key="1">
    <source>
        <dbReference type="SAM" id="SignalP"/>
    </source>
</evidence>
<sequence length="363" mass="41909">MKVVKVSLIVLLIMQSVSLNADTIPERKGFWQQIKHQAGKIIESFTAVDTNYVEPQHYKFTMMLQNTNTYEKYRLENNEGQTITLAPSPSVKVGPFVGYQWIFLGYTVDLRNFNENKDRTEIDLSLYSSRIGIDLFYRKMGNHYYIRNLFINHHTDTKALEDLPFNGFQSSIKGFNLYYIFNNKRFSYPAAFSQSTVQRRSAGSFLAGIGYTRHQTSIDIGELNRMVKEKIQFPSNHLATNEPHVAFGDYRYTDFSVSAGYGYNWVFAHNWLLASSLSAALGYKQSDGDIQHDNKWSAAYHVGKLNVDALGRFGLVWNNTKWYAGTSAIIHYYRFNRQQLTSNTLFGNLNIYVGFNFGRYKKQ</sequence>
<dbReference type="InterPro" id="IPR025535">
    <property type="entry name" value="DUF4421"/>
</dbReference>
<gene>
    <name evidence="2" type="ORF">HMPREF9304_05755</name>
</gene>
<comment type="caution">
    <text evidence="2">The sequence shown here is derived from an EMBL/GenBank/DDBJ whole genome shotgun (WGS) entry which is preliminary data.</text>
</comment>
<dbReference type="AlphaFoldDB" id="A0A098YR83"/>
<reference evidence="2 3" key="1">
    <citation type="submission" date="2014-07" db="EMBL/GenBank/DDBJ databases">
        <authorList>
            <person name="McCorrison J."/>
            <person name="Sanka R."/>
            <person name="Torralba M."/>
            <person name="Gillis M."/>
            <person name="Haft D.H."/>
            <person name="Methe B."/>
            <person name="Sutton G."/>
            <person name="Nelson K.E."/>
        </authorList>
    </citation>
    <scope>NUCLEOTIDE SEQUENCE [LARGE SCALE GENOMIC DNA]</scope>
    <source>
        <strain evidence="2 3">S9-PR14</strain>
    </source>
</reference>
<dbReference type="Proteomes" id="UP000029723">
    <property type="component" value="Unassembled WGS sequence"/>
</dbReference>
<organism evidence="2 3">
    <name type="scientific">Hoylesella timonensis S9-PR14</name>
    <dbReference type="NCBI Taxonomy" id="1401062"/>
    <lineage>
        <taxon>Bacteria</taxon>
        <taxon>Pseudomonadati</taxon>
        <taxon>Bacteroidota</taxon>
        <taxon>Bacteroidia</taxon>
        <taxon>Bacteroidales</taxon>
        <taxon>Prevotellaceae</taxon>
        <taxon>Hoylesella</taxon>
    </lineage>
</organism>
<keyword evidence="1" id="KW-0732">Signal</keyword>
<feature type="chain" id="PRO_5001951250" description="DUF4421 domain-containing protein" evidence="1">
    <location>
        <begin position="22"/>
        <end position="363"/>
    </location>
</feature>
<dbReference type="EMBL" id="JRPQ01000079">
    <property type="protein sequence ID" value="KGI22220.1"/>
    <property type="molecule type" value="Genomic_DNA"/>
</dbReference>
<evidence type="ECO:0008006" key="4">
    <source>
        <dbReference type="Google" id="ProtNLM"/>
    </source>
</evidence>
<dbReference type="Pfam" id="PF14391">
    <property type="entry name" value="DUF4421"/>
    <property type="match status" value="1"/>
</dbReference>
<dbReference type="RefSeq" id="WP_036927176.1">
    <property type="nucleotide sequence ID" value="NZ_JRPQ01000079.1"/>
</dbReference>
<protein>
    <recommendedName>
        <fullName evidence="4">DUF4421 domain-containing protein</fullName>
    </recommendedName>
</protein>
<dbReference type="OrthoDB" id="975269at2"/>